<sequence length="401" mass="42809">MTVSIAEDARALADDLVDLRHRLHQIPEVGLDLPRTGDAIAAEIRALGLEMHEATRVTGYMAILRGGKETAPGEPRPLVLLRADMDALPVSENTGLEWASTNGAMHGCGHDLHMAGLVGAMRMLSARAEELGGDVIFMFQPGEEGHDGAQHLIDEGLLEAAGRLPDHAYGLHVWAGRYPAGFIGTRPGPMMASSDTVGITIIGRGGHGSAPHEALDPIPVAANLIQQAQVAVAREFSIFDPVVVTCGQVHAGSAANVIPDEAYCEYTLRAFSPHTRTRVVRRLMELATSIAESHGMSAHCEHTPLYPVTMNDADEFAFCRDTIDEVLPGRWATQDEPMAAAEDFSKVLERIPGCFIGVSAVPEGAEAADRPFNHSAKATFSDDVVADCSTILASLAYARLT</sequence>
<feature type="binding site" evidence="2">
    <location>
        <position position="374"/>
    </location>
    <ligand>
        <name>Mn(2+)</name>
        <dbReference type="ChEBI" id="CHEBI:29035"/>
        <label>2</label>
    </ligand>
</feature>
<dbReference type="EMBL" id="JACRUO010000001">
    <property type="protein sequence ID" value="MBD3689662.1"/>
    <property type="molecule type" value="Genomic_DNA"/>
</dbReference>
<name>A0A8I0KRR4_9ACTO</name>
<accession>A0A8I0KRR4</accession>
<dbReference type="Gene3D" id="3.30.70.360">
    <property type="match status" value="1"/>
</dbReference>
<evidence type="ECO:0000313" key="4">
    <source>
        <dbReference type="EMBL" id="MBD3689662.1"/>
    </source>
</evidence>
<dbReference type="PIRSF" id="PIRSF005962">
    <property type="entry name" value="Pept_M20D_amidohydro"/>
    <property type="match status" value="1"/>
</dbReference>
<dbReference type="Gene3D" id="3.40.630.10">
    <property type="entry name" value="Zn peptidases"/>
    <property type="match status" value="1"/>
</dbReference>
<dbReference type="Pfam" id="PF07687">
    <property type="entry name" value="M20_dimer"/>
    <property type="match status" value="1"/>
</dbReference>
<dbReference type="NCBIfam" id="TIGR01891">
    <property type="entry name" value="amidohydrolases"/>
    <property type="match status" value="1"/>
</dbReference>
<dbReference type="GO" id="GO:0046872">
    <property type="term" value="F:metal ion binding"/>
    <property type="evidence" value="ECO:0007669"/>
    <property type="project" value="UniProtKB-KW"/>
</dbReference>
<dbReference type="GO" id="GO:0050118">
    <property type="term" value="F:N-acetyldiaminopimelate deacetylase activity"/>
    <property type="evidence" value="ECO:0007669"/>
    <property type="project" value="UniProtKB-ARBA"/>
</dbReference>
<feature type="binding site" evidence="2">
    <location>
        <position position="108"/>
    </location>
    <ligand>
        <name>Mn(2+)</name>
        <dbReference type="ChEBI" id="CHEBI:29035"/>
        <label>2</label>
    </ligand>
</feature>
<dbReference type="Pfam" id="PF01546">
    <property type="entry name" value="Peptidase_M20"/>
    <property type="match status" value="1"/>
</dbReference>
<evidence type="ECO:0000256" key="1">
    <source>
        <dbReference type="ARBA" id="ARBA00022801"/>
    </source>
</evidence>
<comment type="cofactor">
    <cofactor evidence="2">
        <name>Mn(2+)</name>
        <dbReference type="ChEBI" id="CHEBI:29035"/>
    </cofactor>
    <text evidence="2">The Mn(2+) ion enhances activity.</text>
</comment>
<dbReference type="CDD" id="cd03886">
    <property type="entry name" value="M20_Acy1"/>
    <property type="match status" value="1"/>
</dbReference>
<dbReference type="GO" id="GO:0019877">
    <property type="term" value="P:diaminopimelate biosynthetic process"/>
    <property type="evidence" value="ECO:0007669"/>
    <property type="project" value="UniProtKB-ARBA"/>
</dbReference>
<dbReference type="InterPro" id="IPR017439">
    <property type="entry name" value="Amidohydrolase"/>
</dbReference>
<proteinExistence type="predicted"/>
<dbReference type="InterPro" id="IPR036264">
    <property type="entry name" value="Bact_exopeptidase_dim_dom"/>
</dbReference>
<comment type="caution">
    <text evidence="4">The sequence shown here is derived from an EMBL/GenBank/DDBJ whole genome shotgun (WGS) entry which is preliminary data.</text>
</comment>
<keyword evidence="2" id="KW-0479">Metal-binding</keyword>
<dbReference type="InterPro" id="IPR002933">
    <property type="entry name" value="Peptidase_M20"/>
</dbReference>
<keyword evidence="5" id="KW-1185">Reference proteome</keyword>
<feature type="binding site" evidence="2">
    <location>
        <position position="110"/>
    </location>
    <ligand>
        <name>Mn(2+)</name>
        <dbReference type="ChEBI" id="CHEBI:29035"/>
        <label>2</label>
    </ligand>
</feature>
<feature type="binding site" evidence="2">
    <location>
        <position position="172"/>
    </location>
    <ligand>
        <name>Mn(2+)</name>
        <dbReference type="ChEBI" id="CHEBI:29035"/>
        <label>2</label>
    </ligand>
</feature>
<protein>
    <submittedName>
        <fullName evidence="4">Amidohydrolase</fullName>
    </submittedName>
</protein>
<dbReference type="InterPro" id="IPR011650">
    <property type="entry name" value="Peptidase_M20_dimer"/>
</dbReference>
<dbReference type="SUPFAM" id="SSF53187">
    <property type="entry name" value="Zn-dependent exopeptidases"/>
    <property type="match status" value="1"/>
</dbReference>
<dbReference type="PANTHER" id="PTHR11014:SF63">
    <property type="entry name" value="METALLOPEPTIDASE, PUTATIVE (AFU_ORTHOLOGUE AFUA_6G09600)-RELATED"/>
    <property type="match status" value="1"/>
</dbReference>
<dbReference type="AlphaFoldDB" id="A0A8I0KRR4"/>
<gene>
    <name evidence="4" type="ORF">H8R10_05405</name>
</gene>
<dbReference type="RefSeq" id="WP_191071693.1">
    <property type="nucleotide sequence ID" value="NZ_JACRUO010000001.1"/>
</dbReference>
<keyword evidence="2" id="KW-0464">Manganese</keyword>
<keyword evidence="1 4" id="KW-0378">Hydrolase</keyword>
<evidence type="ECO:0000256" key="2">
    <source>
        <dbReference type="PIRSR" id="PIRSR005962-1"/>
    </source>
</evidence>
<feature type="domain" description="Peptidase M20 dimerisation" evidence="3">
    <location>
        <begin position="197"/>
        <end position="292"/>
    </location>
</feature>
<evidence type="ECO:0000313" key="5">
    <source>
        <dbReference type="Proteomes" id="UP000627538"/>
    </source>
</evidence>
<dbReference type="PANTHER" id="PTHR11014">
    <property type="entry name" value="PEPTIDASE M20 FAMILY MEMBER"/>
    <property type="match status" value="1"/>
</dbReference>
<dbReference type="FunFam" id="3.30.70.360:FF:000001">
    <property type="entry name" value="N-acetyldiaminopimelate deacetylase"/>
    <property type="match status" value="1"/>
</dbReference>
<dbReference type="SUPFAM" id="SSF55031">
    <property type="entry name" value="Bacterial exopeptidase dimerisation domain"/>
    <property type="match status" value="1"/>
</dbReference>
<evidence type="ECO:0000259" key="3">
    <source>
        <dbReference type="Pfam" id="PF07687"/>
    </source>
</evidence>
<reference evidence="4 5" key="1">
    <citation type="submission" date="2020-08" db="EMBL/GenBank/DDBJ databases">
        <title>Winkia gen. nov., sp. nov., isolated from faeces of the Anser albifrons in China.</title>
        <authorList>
            <person name="Liu Q."/>
        </authorList>
    </citation>
    <scope>NUCLEOTIDE SEQUENCE [LARGE SCALE GENOMIC DNA]</scope>
    <source>
        <strain evidence="4 5">C62</strain>
    </source>
</reference>
<dbReference type="Proteomes" id="UP000627538">
    <property type="component" value="Unassembled WGS sequence"/>
</dbReference>
<organism evidence="4 5">
    <name type="scientific">Nanchangia anserum</name>
    <dbReference type="NCBI Taxonomy" id="2692125"/>
    <lineage>
        <taxon>Bacteria</taxon>
        <taxon>Bacillati</taxon>
        <taxon>Actinomycetota</taxon>
        <taxon>Actinomycetes</taxon>
        <taxon>Actinomycetales</taxon>
        <taxon>Actinomycetaceae</taxon>
        <taxon>Nanchangia</taxon>
    </lineage>
</organism>
<feature type="binding site" evidence="2">
    <location>
        <position position="144"/>
    </location>
    <ligand>
        <name>Mn(2+)</name>
        <dbReference type="ChEBI" id="CHEBI:29035"/>
        <label>2</label>
    </ligand>
</feature>